<organism evidence="3 4">
    <name type="scientific">Claviceps pusilla</name>
    <dbReference type="NCBI Taxonomy" id="123648"/>
    <lineage>
        <taxon>Eukaryota</taxon>
        <taxon>Fungi</taxon>
        <taxon>Dikarya</taxon>
        <taxon>Ascomycota</taxon>
        <taxon>Pezizomycotina</taxon>
        <taxon>Sordariomycetes</taxon>
        <taxon>Hypocreomycetidae</taxon>
        <taxon>Hypocreales</taxon>
        <taxon>Clavicipitaceae</taxon>
        <taxon>Claviceps</taxon>
    </lineage>
</organism>
<feature type="compositionally biased region" description="Acidic residues" evidence="1">
    <location>
        <begin position="85"/>
        <end position="105"/>
    </location>
</feature>
<dbReference type="GO" id="GO:0043130">
    <property type="term" value="F:ubiquitin binding"/>
    <property type="evidence" value="ECO:0007669"/>
    <property type="project" value="TreeGrafter"/>
</dbReference>
<evidence type="ECO:0000259" key="2">
    <source>
        <dbReference type="PROSITE" id="PS50033"/>
    </source>
</evidence>
<dbReference type="AlphaFoldDB" id="A0A9P7N4U8"/>
<dbReference type="EMBL" id="SRPW01002858">
    <property type="protein sequence ID" value="KAG5989982.1"/>
    <property type="molecule type" value="Genomic_DNA"/>
</dbReference>
<feature type="domain" description="UBX" evidence="2">
    <location>
        <begin position="465"/>
        <end position="543"/>
    </location>
</feature>
<proteinExistence type="predicted"/>
<evidence type="ECO:0000256" key="1">
    <source>
        <dbReference type="SAM" id="MobiDB-lite"/>
    </source>
</evidence>
<dbReference type="InterPro" id="IPR050730">
    <property type="entry name" value="UBX_domain-protein"/>
</dbReference>
<dbReference type="InterPro" id="IPR001012">
    <property type="entry name" value="UBX_dom"/>
</dbReference>
<feature type="region of interest" description="Disordered" evidence="1">
    <location>
        <begin position="49"/>
        <end position="107"/>
    </location>
</feature>
<dbReference type="SUPFAM" id="SSF52833">
    <property type="entry name" value="Thioredoxin-like"/>
    <property type="match status" value="1"/>
</dbReference>
<evidence type="ECO:0000313" key="4">
    <source>
        <dbReference type="Proteomes" id="UP000748025"/>
    </source>
</evidence>
<sequence length="547" mass="60206">MDEAISTFVAITGATPEVGRGFIQLANGDFERAVGLYFENPELASGVGAEVSSESASTSANPRSTVPRRSNLGREDTGGVIHISDDDDDDGDAVMGDDTEVDSDDENQRAAVQHAAAMAQEEEDAAMAKRLQEELYSGGPGGPAGEDGVRAPIARTTETLVAPGPNWDGSTDEASTQRLLEHLRSRRHAPSRTGGPFGQRIWGDGSSSATSANTADSSRHARRLEDLFRPPYDLMARISWDEARTLGKEDKKWILVNLQDMNDFNCQALNRDIWKDAAVRDLVSENFIFLQYDKDYPDAEEYLTFYFPNQTHENPDNYPHVSIVDPRTGEQVKVWSGRPFPSATEFHADLAEFLDRYSLAANTKNPVASATARKPAVVDVDRMTEEEMLEMALQNSLAAGGGESSRSASTMSNVRRDPDALTKSPETTSSGNPGDDKGKEAEVASEQNAFTLISSEKPHTEPDNNPTTTTRIQFRHPTGRVIRRFQLQDPVRRIYEWLKADPLDGKEGVQFELKKMPQGQDLMASLEQTIEESGLKQGTVMIEFIED</sequence>
<dbReference type="GO" id="GO:0005634">
    <property type="term" value="C:nucleus"/>
    <property type="evidence" value="ECO:0007669"/>
    <property type="project" value="TreeGrafter"/>
</dbReference>
<dbReference type="CDD" id="cd02958">
    <property type="entry name" value="UAS"/>
    <property type="match status" value="1"/>
</dbReference>
<dbReference type="InterPro" id="IPR006577">
    <property type="entry name" value="UAS"/>
</dbReference>
<dbReference type="PANTHER" id="PTHR23322:SF6">
    <property type="entry name" value="UBX DOMAIN-CONTAINING PROTEIN 7"/>
    <property type="match status" value="1"/>
</dbReference>
<gene>
    <name evidence="3" type="ORF">E4U43_004391</name>
</gene>
<dbReference type="Gene3D" id="3.10.20.90">
    <property type="entry name" value="Phosphatidylinositol 3-kinase Catalytic Subunit, Chain A, domain 1"/>
    <property type="match status" value="1"/>
</dbReference>
<dbReference type="Gene3D" id="6.10.300.40">
    <property type="match status" value="1"/>
</dbReference>
<dbReference type="Pfam" id="PF14555">
    <property type="entry name" value="UBA_4"/>
    <property type="match status" value="1"/>
</dbReference>
<feature type="region of interest" description="Disordered" evidence="1">
    <location>
        <begin position="396"/>
        <end position="443"/>
    </location>
</feature>
<dbReference type="CDD" id="cd01767">
    <property type="entry name" value="UBX"/>
    <property type="match status" value="1"/>
</dbReference>
<dbReference type="PROSITE" id="PS50033">
    <property type="entry name" value="UBX"/>
    <property type="match status" value="1"/>
</dbReference>
<dbReference type="CDD" id="cd14348">
    <property type="entry name" value="UBA_p47"/>
    <property type="match status" value="1"/>
</dbReference>
<dbReference type="SUPFAM" id="SSF46934">
    <property type="entry name" value="UBA-like"/>
    <property type="match status" value="1"/>
</dbReference>
<dbReference type="PANTHER" id="PTHR23322">
    <property type="entry name" value="FAS-ASSOCIATED PROTEIN"/>
    <property type="match status" value="1"/>
</dbReference>
<dbReference type="GO" id="GO:0043161">
    <property type="term" value="P:proteasome-mediated ubiquitin-dependent protein catabolic process"/>
    <property type="evidence" value="ECO:0007669"/>
    <property type="project" value="TreeGrafter"/>
</dbReference>
<comment type="caution">
    <text evidence="3">The sequence shown here is derived from an EMBL/GenBank/DDBJ whole genome shotgun (WGS) entry which is preliminary data.</text>
</comment>
<dbReference type="InterPro" id="IPR029071">
    <property type="entry name" value="Ubiquitin-like_domsf"/>
</dbReference>
<reference evidence="3" key="1">
    <citation type="journal article" date="2020" name="bioRxiv">
        <title>Whole genome comparisons of ergot fungi reveals the divergence and evolution of species within the genus Claviceps are the result of varying mechanisms driving genome evolution and host range expansion.</title>
        <authorList>
            <person name="Wyka S.A."/>
            <person name="Mondo S.J."/>
            <person name="Liu M."/>
            <person name="Dettman J."/>
            <person name="Nalam V."/>
            <person name="Broders K.D."/>
        </authorList>
    </citation>
    <scope>NUCLEOTIDE SEQUENCE</scope>
    <source>
        <strain evidence="3">CCC 602</strain>
    </source>
</reference>
<feature type="compositionally biased region" description="Low complexity" evidence="1">
    <location>
        <begin position="203"/>
        <end position="216"/>
    </location>
</feature>
<name>A0A9P7N4U8_9HYPO</name>
<accession>A0A9P7N4U8</accession>
<dbReference type="Gene3D" id="1.10.8.10">
    <property type="entry name" value="DNA helicase RuvA subunit, C-terminal domain"/>
    <property type="match status" value="1"/>
</dbReference>
<dbReference type="Gene3D" id="3.40.30.10">
    <property type="entry name" value="Glutaredoxin"/>
    <property type="match status" value="1"/>
</dbReference>
<feature type="compositionally biased region" description="Low complexity" evidence="1">
    <location>
        <begin position="49"/>
        <end position="60"/>
    </location>
</feature>
<dbReference type="Pfam" id="PF13899">
    <property type="entry name" value="Thioredoxin_7"/>
    <property type="match status" value="1"/>
</dbReference>
<dbReference type="SUPFAM" id="SSF54236">
    <property type="entry name" value="Ubiquitin-like"/>
    <property type="match status" value="1"/>
</dbReference>
<evidence type="ECO:0000313" key="3">
    <source>
        <dbReference type="EMBL" id="KAG5989982.1"/>
    </source>
</evidence>
<dbReference type="OrthoDB" id="270602at2759"/>
<protein>
    <recommendedName>
        <fullName evidence="2">UBX domain-containing protein</fullName>
    </recommendedName>
</protein>
<feature type="region of interest" description="Disordered" evidence="1">
    <location>
        <begin position="452"/>
        <end position="471"/>
    </location>
</feature>
<dbReference type="Proteomes" id="UP000748025">
    <property type="component" value="Unassembled WGS sequence"/>
</dbReference>
<keyword evidence="4" id="KW-1185">Reference proteome</keyword>
<dbReference type="InterPro" id="IPR009060">
    <property type="entry name" value="UBA-like_sf"/>
</dbReference>
<dbReference type="Pfam" id="PF00789">
    <property type="entry name" value="UBX"/>
    <property type="match status" value="1"/>
</dbReference>
<feature type="region of interest" description="Disordered" evidence="1">
    <location>
        <begin position="184"/>
        <end position="219"/>
    </location>
</feature>
<dbReference type="InterPro" id="IPR036249">
    <property type="entry name" value="Thioredoxin-like_sf"/>
</dbReference>
<dbReference type="SMART" id="SM00594">
    <property type="entry name" value="UAS"/>
    <property type="match status" value="1"/>
</dbReference>